<evidence type="ECO:0000256" key="4">
    <source>
        <dbReference type="ARBA" id="ARBA00022475"/>
    </source>
</evidence>
<evidence type="ECO:0000256" key="8">
    <source>
        <dbReference type="ARBA" id="ARBA00022989"/>
    </source>
</evidence>
<evidence type="ECO:0000256" key="10">
    <source>
        <dbReference type="SAM" id="Phobius"/>
    </source>
</evidence>
<sequence length="216" mass="24101">MNTRLRRSHCPASMPACRSARGAGFTLVELLVALVIFSTMAVIAYSGLSAVTTTHERLSEREVTLADIGRALSLIERDLRSLAPRRVWAANAPLPPLSAQGPMLEVSTFGRGRVLGPDLGLVERIGYLSDGDALYRQRWPAPDRLPATRPDQQRLLAEVEELRWRFLDLQGRWQDRWPVPGAADADAWPRAVEFVLVHSRLGELRRLVELPEAPQP</sequence>
<keyword evidence="6" id="KW-0997">Cell inner membrane</keyword>
<comment type="similarity">
    <text evidence="2">Belongs to the GSP J family.</text>
</comment>
<dbReference type="GO" id="GO:0015627">
    <property type="term" value="C:type II protein secretion system complex"/>
    <property type="evidence" value="ECO:0007669"/>
    <property type="project" value="InterPro"/>
</dbReference>
<evidence type="ECO:0000256" key="5">
    <source>
        <dbReference type="ARBA" id="ARBA00022481"/>
    </source>
</evidence>
<dbReference type="InterPro" id="IPR045584">
    <property type="entry name" value="Pilin-like"/>
</dbReference>
<dbReference type="PANTHER" id="PTHR39583">
    <property type="entry name" value="TYPE II SECRETION SYSTEM PROTEIN J-RELATED"/>
    <property type="match status" value="1"/>
</dbReference>
<comment type="caution">
    <text evidence="11">The sequence shown here is derived from an EMBL/GenBank/DDBJ whole genome shotgun (WGS) entry which is preliminary data.</text>
</comment>
<keyword evidence="7 10" id="KW-0812">Transmembrane</keyword>
<evidence type="ECO:0000256" key="7">
    <source>
        <dbReference type="ARBA" id="ARBA00022692"/>
    </source>
</evidence>
<evidence type="ECO:0000256" key="9">
    <source>
        <dbReference type="ARBA" id="ARBA00023136"/>
    </source>
</evidence>
<reference evidence="11 12" key="1">
    <citation type="submission" date="2019-03" db="EMBL/GenBank/DDBJ databases">
        <title>Genomic Encyclopedia of Type Strains, Phase IV (KMG-IV): sequencing the most valuable type-strain genomes for metagenomic binning, comparative biology and taxonomic classification.</title>
        <authorList>
            <person name="Goeker M."/>
        </authorList>
    </citation>
    <scope>NUCLEOTIDE SEQUENCE [LARGE SCALE GENOMIC DNA]</scope>
    <source>
        <strain evidence="11 12">DSM 21944</strain>
    </source>
</reference>
<dbReference type="Gene3D" id="2.10.70.20">
    <property type="entry name" value="gspk-gspi-gspj complex like domains"/>
    <property type="match status" value="1"/>
</dbReference>
<dbReference type="AlphaFoldDB" id="A0A4R3L8D9"/>
<dbReference type="NCBIfam" id="TIGR02532">
    <property type="entry name" value="IV_pilin_GFxxxE"/>
    <property type="match status" value="1"/>
</dbReference>
<dbReference type="RefSeq" id="WP_123521500.1">
    <property type="nucleotide sequence ID" value="NZ_JBHLWF010000081.1"/>
</dbReference>
<dbReference type="GO" id="GO:0005886">
    <property type="term" value="C:plasma membrane"/>
    <property type="evidence" value="ECO:0007669"/>
    <property type="project" value="UniProtKB-SubCell"/>
</dbReference>
<dbReference type="Proteomes" id="UP000294599">
    <property type="component" value="Unassembled WGS sequence"/>
</dbReference>
<evidence type="ECO:0000256" key="2">
    <source>
        <dbReference type="ARBA" id="ARBA00011084"/>
    </source>
</evidence>
<dbReference type="PROSITE" id="PS00409">
    <property type="entry name" value="PROKAR_NTER_METHYL"/>
    <property type="match status" value="1"/>
</dbReference>
<accession>A0A4R3L8D9</accession>
<dbReference type="Gene3D" id="3.10.610.10">
    <property type="entry name" value="GSPII I/J protein-like"/>
    <property type="match status" value="1"/>
</dbReference>
<keyword evidence="5" id="KW-0488">Methylation</keyword>
<evidence type="ECO:0000256" key="1">
    <source>
        <dbReference type="ARBA" id="ARBA00004377"/>
    </source>
</evidence>
<keyword evidence="12" id="KW-1185">Reference proteome</keyword>
<evidence type="ECO:0000313" key="11">
    <source>
        <dbReference type="EMBL" id="TCS94494.1"/>
    </source>
</evidence>
<keyword evidence="8 10" id="KW-1133">Transmembrane helix</keyword>
<organism evidence="11 12">
    <name type="scientific">Pseudofulvimonas gallinarii</name>
    <dbReference type="NCBI Taxonomy" id="634155"/>
    <lineage>
        <taxon>Bacteria</taxon>
        <taxon>Pseudomonadati</taxon>
        <taxon>Pseudomonadota</taxon>
        <taxon>Gammaproteobacteria</taxon>
        <taxon>Lysobacterales</taxon>
        <taxon>Rhodanobacteraceae</taxon>
        <taxon>Pseudofulvimonas</taxon>
    </lineage>
</organism>
<name>A0A4R3L8D9_9GAMM</name>
<evidence type="ECO:0000256" key="6">
    <source>
        <dbReference type="ARBA" id="ARBA00022519"/>
    </source>
</evidence>
<evidence type="ECO:0000313" key="12">
    <source>
        <dbReference type="Proteomes" id="UP000294599"/>
    </source>
</evidence>
<dbReference type="InterPro" id="IPR012902">
    <property type="entry name" value="N_methyl_site"/>
</dbReference>
<dbReference type="InterPro" id="IPR051621">
    <property type="entry name" value="T2SS_protein_J"/>
</dbReference>
<dbReference type="EMBL" id="SMAF01000021">
    <property type="protein sequence ID" value="TCS94494.1"/>
    <property type="molecule type" value="Genomic_DNA"/>
</dbReference>
<proteinExistence type="inferred from homology"/>
<keyword evidence="9 10" id="KW-0472">Membrane</keyword>
<dbReference type="Pfam" id="PF11612">
    <property type="entry name" value="T2SSJ"/>
    <property type="match status" value="1"/>
</dbReference>
<feature type="transmembrane region" description="Helical" evidence="10">
    <location>
        <begin position="21"/>
        <end position="48"/>
    </location>
</feature>
<keyword evidence="4" id="KW-1003">Cell membrane</keyword>
<dbReference type="SUPFAM" id="SSF54523">
    <property type="entry name" value="Pili subunits"/>
    <property type="match status" value="1"/>
</dbReference>
<dbReference type="GO" id="GO:0015628">
    <property type="term" value="P:protein secretion by the type II secretion system"/>
    <property type="evidence" value="ECO:0007669"/>
    <property type="project" value="InterPro"/>
</dbReference>
<protein>
    <recommendedName>
        <fullName evidence="3">Type II secretion system protein J</fullName>
    </recommendedName>
</protein>
<dbReference type="InterPro" id="IPR010055">
    <property type="entry name" value="T2SS_protein-GspJ"/>
</dbReference>
<dbReference type="OrthoDB" id="9794345at2"/>
<comment type="subcellular location">
    <subcellularLocation>
        <location evidence="1">Cell inner membrane</location>
        <topology evidence="1">Single-pass membrane protein</topology>
    </subcellularLocation>
</comment>
<evidence type="ECO:0000256" key="3">
    <source>
        <dbReference type="ARBA" id="ARBA00021539"/>
    </source>
</evidence>
<dbReference type="NCBIfam" id="TIGR01711">
    <property type="entry name" value="gspJ"/>
    <property type="match status" value="1"/>
</dbReference>
<dbReference type="Pfam" id="PF07963">
    <property type="entry name" value="N_methyl"/>
    <property type="match status" value="1"/>
</dbReference>
<dbReference type="PANTHER" id="PTHR39583:SF2">
    <property type="entry name" value="TYPE II SECRETION SYSTEM PROTEIN J"/>
    <property type="match status" value="1"/>
</dbReference>
<gene>
    <name evidence="11" type="ORF">EDC25_12113</name>
</gene>